<gene>
    <name evidence="1" type="ORF">BDM02DRAFT_3110135</name>
</gene>
<name>A0ACB6ZQA2_THEGA</name>
<reference evidence="1" key="2">
    <citation type="journal article" date="2020" name="Nat. Commun.">
        <title>Large-scale genome sequencing of mycorrhizal fungi provides insights into the early evolution of symbiotic traits.</title>
        <authorList>
            <person name="Miyauchi S."/>
            <person name="Kiss E."/>
            <person name="Kuo A."/>
            <person name="Drula E."/>
            <person name="Kohler A."/>
            <person name="Sanchez-Garcia M."/>
            <person name="Morin E."/>
            <person name="Andreopoulos B."/>
            <person name="Barry K.W."/>
            <person name="Bonito G."/>
            <person name="Buee M."/>
            <person name="Carver A."/>
            <person name="Chen C."/>
            <person name="Cichocki N."/>
            <person name="Clum A."/>
            <person name="Culley D."/>
            <person name="Crous P.W."/>
            <person name="Fauchery L."/>
            <person name="Girlanda M."/>
            <person name="Hayes R.D."/>
            <person name="Keri Z."/>
            <person name="LaButti K."/>
            <person name="Lipzen A."/>
            <person name="Lombard V."/>
            <person name="Magnuson J."/>
            <person name="Maillard F."/>
            <person name="Murat C."/>
            <person name="Nolan M."/>
            <person name="Ohm R.A."/>
            <person name="Pangilinan J."/>
            <person name="Pereira M.F."/>
            <person name="Perotto S."/>
            <person name="Peter M."/>
            <person name="Pfister S."/>
            <person name="Riley R."/>
            <person name="Sitrit Y."/>
            <person name="Stielow J.B."/>
            <person name="Szollosi G."/>
            <person name="Zifcakova L."/>
            <person name="Stursova M."/>
            <person name="Spatafora J.W."/>
            <person name="Tedersoo L."/>
            <person name="Vaario L.M."/>
            <person name="Yamada A."/>
            <person name="Yan M."/>
            <person name="Wang P."/>
            <person name="Xu J."/>
            <person name="Bruns T."/>
            <person name="Baldrian P."/>
            <person name="Vilgalys R."/>
            <person name="Dunand C."/>
            <person name="Henrissat B."/>
            <person name="Grigoriev I.V."/>
            <person name="Hibbett D."/>
            <person name="Nagy L.G."/>
            <person name="Martin F.M."/>
        </authorList>
    </citation>
    <scope>NUCLEOTIDE SEQUENCE</scope>
    <source>
        <strain evidence="1">P2</strain>
    </source>
</reference>
<proteinExistence type="predicted"/>
<accession>A0ACB6ZQA2</accession>
<reference evidence="1" key="1">
    <citation type="submission" date="2019-10" db="EMBL/GenBank/DDBJ databases">
        <authorList>
            <consortium name="DOE Joint Genome Institute"/>
            <person name="Kuo A."/>
            <person name="Miyauchi S."/>
            <person name="Kiss E."/>
            <person name="Drula E."/>
            <person name="Kohler A."/>
            <person name="Sanchez-Garcia M."/>
            <person name="Andreopoulos B."/>
            <person name="Barry K.W."/>
            <person name="Bonito G."/>
            <person name="Buee M."/>
            <person name="Carver A."/>
            <person name="Chen C."/>
            <person name="Cichocki N."/>
            <person name="Clum A."/>
            <person name="Culley D."/>
            <person name="Crous P.W."/>
            <person name="Fauchery L."/>
            <person name="Girlanda M."/>
            <person name="Hayes R."/>
            <person name="Keri Z."/>
            <person name="Labutti K."/>
            <person name="Lipzen A."/>
            <person name="Lombard V."/>
            <person name="Magnuson J."/>
            <person name="Maillard F."/>
            <person name="Morin E."/>
            <person name="Murat C."/>
            <person name="Nolan M."/>
            <person name="Ohm R."/>
            <person name="Pangilinan J."/>
            <person name="Pereira M."/>
            <person name="Perotto S."/>
            <person name="Peter M."/>
            <person name="Riley R."/>
            <person name="Sitrit Y."/>
            <person name="Stielow B."/>
            <person name="Szollosi G."/>
            <person name="Zifcakova L."/>
            <person name="Stursova M."/>
            <person name="Spatafora J.W."/>
            <person name="Tedersoo L."/>
            <person name="Vaario L.-M."/>
            <person name="Yamada A."/>
            <person name="Yan M."/>
            <person name="Wang P."/>
            <person name="Xu J."/>
            <person name="Bruns T."/>
            <person name="Baldrian P."/>
            <person name="Vilgalys R."/>
            <person name="Henrissat B."/>
            <person name="Grigoriev I.V."/>
            <person name="Hibbett D."/>
            <person name="Nagy L.G."/>
            <person name="Martin F.M."/>
        </authorList>
    </citation>
    <scope>NUCLEOTIDE SEQUENCE</scope>
    <source>
        <strain evidence="1">P2</strain>
    </source>
</reference>
<evidence type="ECO:0000313" key="2">
    <source>
        <dbReference type="Proteomes" id="UP000886501"/>
    </source>
</evidence>
<sequence length="356" mass="40176">MKFLSLLILLGTLFSFSTSVYAQYYSAGWQPGQKVDQEDVDAREQALGDHPEEGPPPPSDTRMTPPAETPFHWSKLLTEGPIGNALLKVGLNYTAAREEAERRKVNMWDKRIPLITDDNYKNLIVNETFSSEEEAKERVWFLIVTIQADQPRGLSQMFDEKFDEAYDISAKENDLPHVKWGRIDYINVTALTTKWGVWQAPKLVVLADRGKTLRFLNPNEVRLDVDAMRNWLKDKAYTDHQPWNTSFAPGGSNEWVLDYLAQLLTLTYGQTTKVPRVVLILATGAVGTFLVQLLHRGASQKRDHRPKKPLPQNLRKPQSAPTPIQPPAVRVVDNAATTSSTNTSSPSKAKKRRGKN</sequence>
<organism evidence="1 2">
    <name type="scientific">Thelephora ganbajun</name>
    <name type="common">Ganba fungus</name>
    <dbReference type="NCBI Taxonomy" id="370292"/>
    <lineage>
        <taxon>Eukaryota</taxon>
        <taxon>Fungi</taxon>
        <taxon>Dikarya</taxon>
        <taxon>Basidiomycota</taxon>
        <taxon>Agaricomycotina</taxon>
        <taxon>Agaricomycetes</taxon>
        <taxon>Thelephorales</taxon>
        <taxon>Thelephoraceae</taxon>
        <taxon>Thelephora</taxon>
    </lineage>
</organism>
<dbReference type="Proteomes" id="UP000886501">
    <property type="component" value="Unassembled WGS sequence"/>
</dbReference>
<dbReference type="EMBL" id="MU117973">
    <property type="protein sequence ID" value="KAF9651697.1"/>
    <property type="molecule type" value="Genomic_DNA"/>
</dbReference>
<evidence type="ECO:0000313" key="1">
    <source>
        <dbReference type="EMBL" id="KAF9651697.1"/>
    </source>
</evidence>
<protein>
    <submittedName>
        <fullName evidence="1">Uncharacterized protein</fullName>
    </submittedName>
</protein>
<keyword evidence="2" id="KW-1185">Reference proteome</keyword>
<comment type="caution">
    <text evidence="1">The sequence shown here is derived from an EMBL/GenBank/DDBJ whole genome shotgun (WGS) entry which is preliminary data.</text>
</comment>